<dbReference type="Gene3D" id="1.20.1250.20">
    <property type="entry name" value="MFS general substrate transporter like domains"/>
    <property type="match status" value="2"/>
</dbReference>
<evidence type="ECO:0000256" key="5">
    <source>
        <dbReference type="SAM" id="Phobius"/>
    </source>
</evidence>
<dbReference type="PROSITE" id="PS00216">
    <property type="entry name" value="SUGAR_TRANSPORT_1"/>
    <property type="match status" value="1"/>
</dbReference>
<dbReference type="InterPro" id="IPR036259">
    <property type="entry name" value="MFS_trans_sf"/>
</dbReference>
<dbReference type="Proteomes" id="UP000594892">
    <property type="component" value="Chromosome 1"/>
</dbReference>
<evidence type="ECO:0000313" key="7">
    <source>
        <dbReference type="EMBL" id="QPQ90469.1"/>
    </source>
</evidence>
<evidence type="ECO:0000313" key="9">
    <source>
        <dbReference type="Proteomes" id="UP000594892"/>
    </source>
</evidence>
<feature type="domain" description="Major facilitator superfamily (MFS) profile" evidence="6">
    <location>
        <begin position="23"/>
        <end position="409"/>
    </location>
</feature>
<dbReference type="AlphaFoldDB" id="A0AAP9XYP3"/>
<feature type="transmembrane region" description="Helical" evidence="5">
    <location>
        <begin position="316"/>
        <end position="337"/>
    </location>
</feature>
<dbReference type="GO" id="GO:0046943">
    <property type="term" value="F:carboxylic acid transmembrane transporter activity"/>
    <property type="evidence" value="ECO:0007669"/>
    <property type="project" value="TreeGrafter"/>
</dbReference>
<feature type="transmembrane region" description="Helical" evidence="5">
    <location>
        <begin position="228"/>
        <end position="253"/>
    </location>
</feature>
<evidence type="ECO:0000256" key="3">
    <source>
        <dbReference type="ARBA" id="ARBA00022989"/>
    </source>
</evidence>
<protein>
    <submittedName>
        <fullName evidence="7">MFS transporter</fullName>
    </submittedName>
</protein>
<organism evidence="7 9">
    <name type="scientific">Burkholderia glumae</name>
    <name type="common">Pseudomonas glumae</name>
    <dbReference type="NCBI Taxonomy" id="337"/>
    <lineage>
        <taxon>Bacteria</taxon>
        <taxon>Pseudomonadati</taxon>
        <taxon>Pseudomonadota</taxon>
        <taxon>Betaproteobacteria</taxon>
        <taxon>Burkholderiales</taxon>
        <taxon>Burkholderiaceae</taxon>
        <taxon>Burkholderia</taxon>
    </lineage>
</organism>
<sequence>MQSHLSNEPAHRLKHDSAYEIKTLVLLGLGFGLVGLDRWIVAPLFPHMMRDLNLNFQQLGSLIGILSVAWGIWAIAMGSVSDRIGRKKILVVSMVAFSLLSSLSGLASGFASLMLIRAVMGVAEGAFTPASVAATGEASLPSRRGFNQGLQLSMFSLLGLGFAPILATQLLRIVPSWHWVFMISAAPGLIVAVLISRVLRDKPKSELQGPASAQARPRWTGLFGSRNVWLAMLAILCAMSGIFVVSAMVPTYLVEVLHLDTQQMGFVVSAIGFGGFVGSFGVAGISDSIGRRNAALIAFIGAAVFLYLFARTGANQLALFGLLFGVSVFALGLLGLLSGPIATEAAPAGLVASSIGFVSGAGEIFGGGLAPAVAGFVAQHFGLPSTLTFALGGLIAGAVVSLFLVETSPRRRDSAIPVAAAGVPEDVV</sequence>
<keyword evidence="10" id="KW-1185">Reference proteome</keyword>
<keyword evidence="2 5" id="KW-0812">Transmembrane</keyword>
<name>A0AAP9XYP3_BURGL</name>
<feature type="transmembrane region" description="Helical" evidence="5">
    <location>
        <begin position="89"/>
        <end position="116"/>
    </location>
</feature>
<evidence type="ECO:0000256" key="2">
    <source>
        <dbReference type="ARBA" id="ARBA00022692"/>
    </source>
</evidence>
<feature type="transmembrane region" description="Helical" evidence="5">
    <location>
        <begin position="293"/>
        <end position="310"/>
    </location>
</feature>
<reference evidence="8" key="2">
    <citation type="submission" date="2022-06" db="EMBL/GenBank/DDBJ databases">
        <title>Draft genome sequence of Burkholderia glumae strain GR20004 isolated from rice panicle showing bacterial panicle blight.</title>
        <authorList>
            <person name="Choi S.Y."/>
            <person name="Lee Y.H."/>
        </authorList>
    </citation>
    <scope>NUCLEOTIDE SEQUENCE</scope>
    <source>
        <strain evidence="8">GR20004</strain>
    </source>
</reference>
<comment type="subcellular location">
    <subcellularLocation>
        <location evidence="1">Membrane</location>
        <topology evidence="1">Multi-pass membrane protein</topology>
    </subcellularLocation>
</comment>
<dbReference type="InterPro" id="IPR005829">
    <property type="entry name" value="Sugar_transporter_CS"/>
</dbReference>
<dbReference type="PROSITE" id="PS50850">
    <property type="entry name" value="MFS"/>
    <property type="match status" value="1"/>
</dbReference>
<dbReference type="Proteomes" id="UP001056386">
    <property type="component" value="Chromosome 2"/>
</dbReference>
<dbReference type="EMBL" id="CP065600">
    <property type="protein sequence ID" value="QPQ90469.1"/>
    <property type="molecule type" value="Genomic_DNA"/>
</dbReference>
<feature type="transmembrane region" description="Helical" evidence="5">
    <location>
        <begin position="386"/>
        <end position="405"/>
    </location>
</feature>
<evidence type="ECO:0000256" key="1">
    <source>
        <dbReference type="ARBA" id="ARBA00004141"/>
    </source>
</evidence>
<feature type="transmembrane region" description="Helical" evidence="5">
    <location>
        <begin position="349"/>
        <end position="374"/>
    </location>
</feature>
<gene>
    <name evidence="7" type="ORF">I6H06_01510</name>
    <name evidence="8" type="ORF">NFI99_03305</name>
</gene>
<keyword evidence="3 5" id="KW-1133">Transmembrane helix</keyword>
<dbReference type="SUPFAM" id="SSF103473">
    <property type="entry name" value="MFS general substrate transporter"/>
    <property type="match status" value="1"/>
</dbReference>
<feature type="transmembrane region" description="Helical" evidence="5">
    <location>
        <begin position="56"/>
        <end position="77"/>
    </location>
</feature>
<evidence type="ECO:0000313" key="10">
    <source>
        <dbReference type="Proteomes" id="UP001056386"/>
    </source>
</evidence>
<evidence type="ECO:0000256" key="4">
    <source>
        <dbReference type="ARBA" id="ARBA00023136"/>
    </source>
</evidence>
<evidence type="ECO:0000313" key="8">
    <source>
        <dbReference type="EMBL" id="USS43506.1"/>
    </source>
</evidence>
<reference evidence="7 9" key="1">
    <citation type="submission" date="2020-12" db="EMBL/GenBank/DDBJ databases">
        <title>FDA dAtabase for Regulatory Grade micrObial Sequences (FDA-ARGOS): Supporting development and validation of Infectious Disease Dx tests.</title>
        <authorList>
            <person name="Minogue T."/>
            <person name="Wolcott M."/>
            <person name="Wasieloski L."/>
            <person name="Aguilar W."/>
            <person name="Moore D."/>
            <person name="Jaissle J."/>
            <person name="Tallon L."/>
            <person name="Sadzewicz L."/>
            <person name="Zhao X."/>
            <person name="Boylan J."/>
            <person name="Ott S."/>
            <person name="Bowen H."/>
            <person name="Vavikolanu K."/>
            <person name="Mehta A."/>
            <person name="Aluvathingal J."/>
            <person name="Nadendla S."/>
            <person name="Yan Y."/>
            <person name="Sichtig H."/>
        </authorList>
    </citation>
    <scope>NUCLEOTIDE SEQUENCE [LARGE SCALE GENOMIC DNA]</scope>
    <source>
        <strain evidence="7 9">FDAARGOS_949</strain>
    </source>
</reference>
<dbReference type="Pfam" id="PF07690">
    <property type="entry name" value="MFS_1"/>
    <property type="match status" value="1"/>
</dbReference>
<dbReference type="RefSeq" id="WP_045678769.1">
    <property type="nucleotide sequence ID" value="NZ_CP021075.1"/>
</dbReference>
<dbReference type="GeneID" id="45695232"/>
<feature type="transmembrane region" description="Helical" evidence="5">
    <location>
        <begin position="21"/>
        <end position="41"/>
    </location>
</feature>
<proteinExistence type="predicted"/>
<keyword evidence="4 5" id="KW-0472">Membrane</keyword>
<evidence type="ECO:0000259" key="6">
    <source>
        <dbReference type="PROSITE" id="PS50850"/>
    </source>
</evidence>
<dbReference type="GO" id="GO:0005886">
    <property type="term" value="C:plasma membrane"/>
    <property type="evidence" value="ECO:0007669"/>
    <property type="project" value="TreeGrafter"/>
</dbReference>
<dbReference type="InterPro" id="IPR020846">
    <property type="entry name" value="MFS_dom"/>
</dbReference>
<dbReference type="PANTHER" id="PTHR23508">
    <property type="entry name" value="CARBOXYLIC ACID TRANSPORTER PROTEIN HOMOLOG"/>
    <property type="match status" value="1"/>
</dbReference>
<dbReference type="InterPro" id="IPR011701">
    <property type="entry name" value="MFS"/>
</dbReference>
<dbReference type="PANTHER" id="PTHR23508:SF10">
    <property type="entry name" value="CARBOXYLIC ACID TRANSPORTER PROTEIN HOMOLOG"/>
    <property type="match status" value="1"/>
</dbReference>
<feature type="transmembrane region" description="Helical" evidence="5">
    <location>
        <begin position="177"/>
        <end position="199"/>
    </location>
</feature>
<accession>A0AAP9XYP3</accession>
<dbReference type="EMBL" id="CP099583">
    <property type="protein sequence ID" value="USS43506.1"/>
    <property type="molecule type" value="Genomic_DNA"/>
</dbReference>
<feature type="transmembrane region" description="Helical" evidence="5">
    <location>
        <begin position="265"/>
        <end position="286"/>
    </location>
</feature>